<dbReference type="GO" id="GO:0010181">
    <property type="term" value="F:FMN binding"/>
    <property type="evidence" value="ECO:0007669"/>
    <property type="project" value="TreeGrafter"/>
</dbReference>
<dbReference type="Gene3D" id="3.40.50.360">
    <property type="match status" value="1"/>
</dbReference>
<dbReference type="InterPro" id="IPR029039">
    <property type="entry name" value="Flavoprotein-like_sf"/>
</dbReference>
<keyword evidence="2" id="KW-0560">Oxidoreductase</keyword>
<evidence type="ECO:0000313" key="2">
    <source>
        <dbReference type="EMBL" id="CCF84387.1"/>
    </source>
</evidence>
<dbReference type="EC" id="1.6.5.2" evidence="2"/>
<evidence type="ECO:0000313" key="3">
    <source>
        <dbReference type="Proteomes" id="UP000004221"/>
    </source>
</evidence>
<dbReference type="EMBL" id="CAGS01000264">
    <property type="protein sequence ID" value="CCF84387.1"/>
    <property type="molecule type" value="Genomic_DNA"/>
</dbReference>
<name>I4EI75_9BACT</name>
<sequence>MSDARPMTRTIDTGNCSRRFKILAIPGSLRRQSYNRGLLEAARQLAPVGVEMQIIDLAEIPHFNSDVEEQGDPAAVALFKEQIRRADALLIATPEYNSSIPGALKDALDWASRPPAECVLRGKPVAIISASPGQFGAVRGQRALRQVLDHTGARVLAVPEVLVARAGELFDEAGTLQDEETRARIRALIEALVTWSRSHRAELVAA</sequence>
<keyword evidence="3" id="KW-1185">Reference proteome</keyword>
<comment type="caution">
    <text evidence="2">The sequence shown here is derived from an EMBL/GenBank/DDBJ whole genome shotgun (WGS) entry which is preliminary data.</text>
</comment>
<dbReference type="PANTHER" id="PTHR30543:SF21">
    <property type="entry name" value="NAD(P)H-DEPENDENT FMN REDUCTASE LOT6"/>
    <property type="match status" value="1"/>
</dbReference>
<dbReference type="Pfam" id="PF03358">
    <property type="entry name" value="FMN_red"/>
    <property type="match status" value="1"/>
</dbReference>
<dbReference type="PANTHER" id="PTHR30543">
    <property type="entry name" value="CHROMATE REDUCTASE"/>
    <property type="match status" value="1"/>
</dbReference>
<dbReference type="GO" id="GO:0005829">
    <property type="term" value="C:cytosol"/>
    <property type="evidence" value="ECO:0007669"/>
    <property type="project" value="TreeGrafter"/>
</dbReference>
<proteinExistence type="predicted"/>
<reference evidence="2 3" key="1">
    <citation type="journal article" date="2012" name="ISME J.">
        <title>Nitrification expanded: discovery, physiology and genomics of a nitrite-oxidizing bacterium from the phylum Chloroflexi.</title>
        <authorList>
            <person name="Sorokin D.Y."/>
            <person name="Lucker S."/>
            <person name="Vejmelkova D."/>
            <person name="Kostrikina N.A."/>
            <person name="Kleerebezem R."/>
            <person name="Rijpstra W.I."/>
            <person name="Damste J.S."/>
            <person name="Le Paslier D."/>
            <person name="Muyzer G."/>
            <person name="Wagner M."/>
            <person name="van Loosdrecht M.C."/>
            <person name="Daims H."/>
        </authorList>
    </citation>
    <scope>NUCLEOTIDE SEQUENCE [LARGE SCALE GENOMIC DNA]</scope>
    <source>
        <strain evidence="3">none</strain>
    </source>
</reference>
<dbReference type="AlphaFoldDB" id="I4EI75"/>
<protein>
    <submittedName>
        <fullName evidence="2">NAD(P)H:quinone oxidoreductase</fullName>
        <ecNumber evidence="2">1.6.5.2</ecNumber>
    </submittedName>
</protein>
<dbReference type="GO" id="GO:0003955">
    <property type="term" value="F:NAD(P)H dehydrogenase (quinone) activity"/>
    <property type="evidence" value="ECO:0007669"/>
    <property type="project" value="UniProtKB-EC"/>
</dbReference>
<dbReference type="InterPro" id="IPR050712">
    <property type="entry name" value="NAD(P)H-dep_reductase"/>
</dbReference>
<accession>I4EI75</accession>
<gene>
    <name evidence="2" type="ORF">NITHO_3360004</name>
</gene>
<feature type="domain" description="NADPH-dependent FMN reductase-like" evidence="1">
    <location>
        <begin position="21"/>
        <end position="166"/>
    </location>
</feature>
<dbReference type="Proteomes" id="UP000004221">
    <property type="component" value="Unassembled WGS sequence"/>
</dbReference>
<dbReference type="SUPFAM" id="SSF52218">
    <property type="entry name" value="Flavoproteins"/>
    <property type="match status" value="1"/>
</dbReference>
<evidence type="ECO:0000259" key="1">
    <source>
        <dbReference type="Pfam" id="PF03358"/>
    </source>
</evidence>
<dbReference type="InterPro" id="IPR005025">
    <property type="entry name" value="FMN_Rdtase-like_dom"/>
</dbReference>
<dbReference type="RefSeq" id="WP_008478519.1">
    <property type="nucleotide sequence ID" value="NZ_CAGS01000264.1"/>
</dbReference>
<organism evidence="2 3">
    <name type="scientific">Nitrolancea hollandica Lb</name>
    <dbReference type="NCBI Taxonomy" id="1129897"/>
    <lineage>
        <taxon>Bacteria</taxon>
        <taxon>Pseudomonadati</taxon>
        <taxon>Thermomicrobiota</taxon>
        <taxon>Thermomicrobia</taxon>
        <taxon>Sphaerobacterales</taxon>
        <taxon>Sphaerobacterineae</taxon>
        <taxon>Sphaerobacteraceae</taxon>
        <taxon>Nitrolancea</taxon>
    </lineage>
</organism>